<evidence type="ECO:0008006" key="5">
    <source>
        <dbReference type="Google" id="ProtNLM"/>
    </source>
</evidence>
<evidence type="ECO:0000313" key="3">
    <source>
        <dbReference type="Proteomes" id="UP000534306"/>
    </source>
</evidence>
<evidence type="ECO:0000313" key="1">
    <source>
        <dbReference type="EMBL" id="MBB6567570.1"/>
    </source>
</evidence>
<protein>
    <recommendedName>
        <fullName evidence="5">DinB family protein</fullName>
    </recommendedName>
</protein>
<dbReference type="Gene3D" id="1.20.120.450">
    <property type="entry name" value="dinb family like domain"/>
    <property type="match status" value="1"/>
</dbReference>
<reference evidence="2 3" key="1">
    <citation type="submission" date="2020-05" db="EMBL/GenBank/DDBJ databases">
        <title>Genome sequence of Kribbella sandramycini ATCC 39419.</title>
        <authorList>
            <person name="Maclea K.S."/>
            <person name="Fair J.L."/>
        </authorList>
    </citation>
    <scope>NUCLEOTIDE SEQUENCE [LARGE SCALE GENOMIC DNA]</scope>
    <source>
        <strain evidence="2 3">ATCC 39419</strain>
    </source>
</reference>
<comment type="caution">
    <text evidence="2">The sequence shown here is derived from an EMBL/GenBank/DDBJ whole genome shotgun (WGS) entry which is preliminary data.</text>
</comment>
<dbReference type="EMBL" id="JABJRC010000001">
    <property type="protein sequence ID" value="NOL39826.1"/>
    <property type="molecule type" value="Genomic_DNA"/>
</dbReference>
<dbReference type="Proteomes" id="UP000553957">
    <property type="component" value="Unassembled WGS sequence"/>
</dbReference>
<proteinExistence type="predicted"/>
<sequence length="173" mass="18401">MRTPKTSPGRAIELVGADHQLLKNTIAGLSEAELRAPYSVADGPLGHFCESLHDLVGHVLMWDEINLAVLRDARNGRSHWSLGAAWETPELGRALNIGGVESARHIPSELLVQRLDSVHAAFVAEIELYDDAAWADPATGGGFDGGVGALAEYITAPPNDNAFGHAAKHLVAK</sequence>
<evidence type="ECO:0000313" key="2">
    <source>
        <dbReference type="EMBL" id="NOL39826.1"/>
    </source>
</evidence>
<organism evidence="2 3">
    <name type="scientific">Kribbella sandramycini</name>
    <dbReference type="NCBI Taxonomy" id="60450"/>
    <lineage>
        <taxon>Bacteria</taxon>
        <taxon>Bacillati</taxon>
        <taxon>Actinomycetota</taxon>
        <taxon>Actinomycetes</taxon>
        <taxon>Propionibacteriales</taxon>
        <taxon>Kribbellaceae</taxon>
        <taxon>Kribbella</taxon>
    </lineage>
</organism>
<dbReference type="InterPro" id="IPR034660">
    <property type="entry name" value="DinB/YfiT-like"/>
</dbReference>
<reference evidence="1 4" key="2">
    <citation type="submission" date="2020-08" db="EMBL/GenBank/DDBJ databases">
        <title>Sequencing the genomes of 1000 actinobacteria strains.</title>
        <authorList>
            <person name="Klenk H.-P."/>
        </authorList>
    </citation>
    <scope>NUCLEOTIDE SEQUENCE [LARGE SCALE GENOMIC DNA]</scope>
    <source>
        <strain evidence="1 4">DSM 15626</strain>
    </source>
</reference>
<dbReference type="SUPFAM" id="SSF109854">
    <property type="entry name" value="DinB/YfiT-like putative metalloenzymes"/>
    <property type="match status" value="1"/>
</dbReference>
<accession>A0A7Y4KY62</accession>
<keyword evidence="3" id="KW-1185">Reference proteome</keyword>
<dbReference type="RefSeq" id="WP_171671722.1">
    <property type="nucleotide sequence ID" value="NZ_BAAAGT010000003.1"/>
</dbReference>
<dbReference type="EMBL" id="JACHKF010000001">
    <property type="protein sequence ID" value="MBB6567570.1"/>
    <property type="molecule type" value="Genomic_DNA"/>
</dbReference>
<gene>
    <name evidence="1" type="ORF">HNR71_003207</name>
    <name evidence="2" type="ORF">HPO96_06180</name>
</gene>
<dbReference type="Proteomes" id="UP000534306">
    <property type="component" value="Unassembled WGS sequence"/>
</dbReference>
<name>A0A7Y4KY62_9ACTN</name>
<dbReference type="AlphaFoldDB" id="A0A7Y4KY62"/>
<evidence type="ECO:0000313" key="4">
    <source>
        <dbReference type="Proteomes" id="UP000553957"/>
    </source>
</evidence>